<evidence type="ECO:0000313" key="1">
    <source>
        <dbReference type="EMBL" id="MBA1159342.1"/>
    </source>
</evidence>
<protein>
    <recommendedName>
        <fullName evidence="3">Chitinase</fullName>
    </recommendedName>
</protein>
<dbReference type="AlphaFoldDB" id="A0A838BW61"/>
<reference evidence="1 2" key="1">
    <citation type="submission" date="2020-07" db="EMBL/GenBank/DDBJ databases">
        <title>Draft genome and description of Microvirga mediterraneensis Marseille-Q2068 sp. nov.</title>
        <authorList>
            <person name="Boxberger M."/>
        </authorList>
    </citation>
    <scope>NUCLEOTIDE SEQUENCE [LARGE SCALE GENOMIC DNA]</scope>
    <source>
        <strain evidence="1 2">Marseille-Q2068</strain>
    </source>
</reference>
<dbReference type="Gene3D" id="1.10.530.10">
    <property type="match status" value="1"/>
</dbReference>
<keyword evidence="2" id="KW-1185">Reference proteome</keyword>
<dbReference type="InterPro" id="IPR023346">
    <property type="entry name" value="Lysozyme-like_dom_sf"/>
</dbReference>
<evidence type="ECO:0000313" key="2">
    <source>
        <dbReference type="Proteomes" id="UP000572984"/>
    </source>
</evidence>
<name>A0A838BW61_9HYPH</name>
<dbReference type="SUPFAM" id="SSF53955">
    <property type="entry name" value="Lysozyme-like"/>
    <property type="match status" value="1"/>
</dbReference>
<dbReference type="EMBL" id="JACDXJ010000004">
    <property type="protein sequence ID" value="MBA1159342.1"/>
    <property type="molecule type" value="Genomic_DNA"/>
</dbReference>
<evidence type="ECO:0008006" key="3">
    <source>
        <dbReference type="Google" id="ProtNLM"/>
    </source>
</evidence>
<gene>
    <name evidence="1" type="ORF">H0S73_25020</name>
</gene>
<organism evidence="1 2">
    <name type="scientific">Microvirga mediterraneensis</name>
    <dbReference type="NCBI Taxonomy" id="2754695"/>
    <lineage>
        <taxon>Bacteria</taxon>
        <taxon>Pseudomonadati</taxon>
        <taxon>Pseudomonadota</taxon>
        <taxon>Alphaproteobacteria</taxon>
        <taxon>Hyphomicrobiales</taxon>
        <taxon>Methylobacteriaceae</taxon>
        <taxon>Microvirga</taxon>
    </lineage>
</organism>
<comment type="caution">
    <text evidence="1">The sequence shown here is derived from an EMBL/GenBank/DDBJ whole genome shotgun (WGS) entry which is preliminary data.</text>
</comment>
<accession>A0A838BW61</accession>
<dbReference type="Proteomes" id="UP000572984">
    <property type="component" value="Unassembled WGS sequence"/>
</dbReference>
<sequence length="264" mass="28663">MDRAKFFAAVRGSLFGGKLTEKQVQGMDAMLDAIPAGMAPDHLAYCFATAFHETGAKMQPVVENLTYTSAARIRDVWPTRFPSIASAQMYVRKPQELANKVYGARMGNLGGNDGWTYRGRGFAQITGRDNYKRAGNMLGVDLLTFPELAEEPETAAAIMYCGMVNGWFTGKKLADYFERGVAADPYSARKIINGLDEAAKIAGYYRAFAAALKAAGYVPMPTIPVIDAVPPPPDVEPVEPVPAKVSLANKLQRLLEALFGRKSA</sequence>
<proteinExistence type="predicted"/>